<feature type="transmembrane region" description="Helical" evidence="1">
    <location>
        <begin position="48"/>
        <end position="72"/>
    </location>
</feature>
<dbReference type="EMBL" id="BK032770">
    <property type="protein sequence ID" value="DAF59455.1"/>
    <property type="molecule type" value="Genomic_DNA"/>
</dbReference>
<name>A0A8S5T900_9CAUD</name>
<sequence length="73" mass="8208">MEPERKISMVIFTLLVAAFFAIGGYTAYTTFQITKSFFFTGLYLAMAYISSTYFGIVPFVIITAIFNVILLVL</sequence>
<keyword evidence="1" id="KW-0472">Membrane</keyword>
<keyword evidence="1" id="KW-1133">Transmembrane helix</keyword>
<organism evidence="2">
    <name type="scientific">Caudovirales sp. ctIZM3</name>
    <dbReference type="NCBI Taxonomy" id="2827633"/>
    <lineage>
        <taxon>Viruses</taxon>
        <taxon>Duplodnaviria</taxon>
        <taxon>Heunggongvirae</taxon>
        <taxon>Uroviricota</taxon>
        <taxon>Caudoviricetes</taxon>
    </lineage>
</organism>
<accession>A0A8S5T900</accession>
<keyword evidence="1" id="KW-0812">Transmembrane</keyword>
<protein>
    <submittedName>
        <fullName evidence="2">Uncharacterized protein</fullName>
    </submittedName>
</protein>
<feature type="transmembrane region" description="Helical" evidence="1">
    <location>
        <begin position="7"/>
        <end position="28"/>
    </location>
</feature>
<evidence type="ECO:0000313" key="2">
    <source>
        <dbReference type="EMBL" id="DAF59455.1"/>
    </source>
</evidence>
<proteinExistence type="predicted"/>
<reference evidence="2" key="1">
    <citation type="journal article" date="2021" name="Proc. Natl. Acad. Sci. U.S.A.">
        <title>A Catalog of Tens of Thousands of Viruses from Human Metagenomes Reveals Hidden Associations with Chronic Diseases.</title>
        <authorList>
            <person name="Tisza M.J."/>
            <person name="Buck C.B."/>
        </authorList>
    </citation>
    <scope>NUCLEOTIDE SEQUENCE</scope>
    <source>
        <strain evidence="2">CtIZM3</strain>
    </source>
</reference>
<evidence type="ECO:0000256" key="1">
    <source>
        <dbReference type="SAM" id="Phobius"/>
    </source>
</evidence>